<evidence type="ECO:0000313" key="2">
    <source>
        <dbReference type="EMBL" id="MCW1885698.1"/>
    </source>
</evidence>
<reference evidence="2 3" key="1">
    <citation type="submission" date="2022-10" db="EMBL/GenBank/DDBJ databases">
        <title>Luteolibacter flavescens strain MCCC 1K03193, whole genome shotgun sequencing project.</title>
        <authorList>
            <person name="Zhao G."/>
            <person name="Shen L."/>
        </authorList>
    </citation>
    <scope>NUCLEOTIDE SEQUENCE [LARGE SCALE GENOMIC DNA]</scope>
    <source>
        <strain evidence="2 3">MCCC 1K03193</strain>
    </source>
</reference>
<dbReference type="EMBL" id="JAPDDS010000006">
    <property type="protein sequence ID" value="MCW1885698.1"/>
    <property type="molecule type" value="Genomic_DNA"/>
</dbReference>
<evidence type="ECO:0000313" key="3">
    <source>
        <dbReference type="Proteomes" id="UP001207930"/>
    </source>
</evidence>
<feature type="compositionally biased region" description="Low complexity" evidence="1">
    <location>
        <begin position="28"/>
        <end position="40"/>
    </location>
</feature>
<accession>A0ABT3FQ42</accession>
<gene>
    <name evidence="2" type="ORF">OKA04_13240</name>
</gene>
<keyword evidence="3" id="KW-1185">Reference proteome</keyword>
<protein>
    <submittedName>
        <fullName evidence="2">Uncharacterized protein</fullName>
    </submittedName>
</protein>
<comment type="caution">
    <text evidence="2">The sequence shown here is derived from an EMBL/GenBank/DDBJ whole genome shotgun (WGS) entry which is preliminary data.</text>
</comment>
<dbReference type="Proteomes" id="UP001207930">
    <property type="component" value="Unassembled WGS sequence"/>
</dbReference>
<organism evidence="2 3">
    <name type="scientific">Luteolibacter flavescens</name>
    <dbReference type="NCBI Taxonomy" id="1859460"/>
    <lineage>
        <taxon>Bacteria</taxon>
        <taxon>Pseudomonadati</taxon>
        <taxon>Verrucomicrobiota</taxon>
        <taxon>Verrucomicrobiia</taxon>
        <taxon>Verrucomicrobiales</taxon>
        <taxon>Verrucomicrobiaceae</taxon>
        <taxon>Luteolibacter</taxon>
    </lineage>
</organism>
<sequence>MRPEITLAALMLPWPLAAQQPSTPPPAGVTEEAAPATPAADFSDGLSRLATLGLPDMKGATWVRAPKDVSESIDMPYEFQSLGVKLQGGAWKLPGDKPRWIGFGTSEIIEIEPDGEEEAAAPEENASPGLLERMMRNHAASQPKKEKQARPGITVEEDVKRLIEALGKQSVIDRLIERLEYDSDVLSVPAHCLIFAAQLHATGHADAGNRLAAAVFAAFPDATRNVDAAVGYLASLEAIGINDNFFESQDWKAYRDALKALLEKYPRGWGDATGIALLMPALDKRVAGELPPAPTLPGITLKPEAVAALGKFLEAQTAPEGDDIQLPDGMDLSGIPAEHRAEFLQAMRRQGAMTGMATGRGGIWILPERKPGDSRPMSGPVSDLQAMGMDGLIALAAVADDPTLVPVRTESSYSTSYGIDEDDEPQEIYDRLDRPKSRGEIARSVISSTIPRSDDSGETDPIILRDAAVDFWKKNREKSPIELAVIFTREGDERQRMEAANYLAGGDDESRQAFEKLALGSDQPSDYSAVVESYLAERKTEARAFFDGYSKAVTRELDGVDLSNARSSGVYRIRAAGSVEKYLKKLSISVGAVSLDDLIAEALKEPSQNGQINGDQPMASLGTSMMGAPLEDCLKAVAAVETKATPEQWLDLHQILLSRAYRGGRGQSLAKEKTLPKDVIDLWRPLIAKSDPLPPKHRFASWVQGYGGSKMGDASYMILEVAAHPETSEYLNIYLQFCEAPDTPFAFIKKRVDAWTGGKEPIAWPDAEDVEEARSTEITTKLAGLPAAEIPASIKSLGVAERIAVGNWTGEFDEDSPAPSGIMEVRDRIVEIRPYNPAQPHDPALLAALGIKEGDKVEADDLVKLAEKLATEAKDRSGTTVAYYSMPTGLGMFCSAARKNDPDSFSSDYALQSLAQWFERFEDADVLAMVATQEAADFWAVKDGKVQALPQEDRDSSAIESLKKHFASKSVGRAYFMAAVLTREDAEKLGKGDSEDDESEE</sequence>
<feature type="region of interest" description="Disordered" evidence="1">
    <location>
        <begin position="17"/>
        <end position="41"/>
    </location>
</feature>
<name>A0ABT3FQ42_9BACT</name>
<proteinExistence type="predicted"/>
<dbReference type="RefSeq" id="WP_264501652.1">
    <property type="nucleotide sequence ID" value="NZ_JAPDDS010000006.1"/>
</dbReference>
<evidence type="ECO:0000256" key="1">
    <source>
        <dbReference type="SAM" id="MobiDB-lite"/>
    </source>
</evidence>